<gene>
    <name evidence="11" type="ORF">GCM10007923_48740</name>
</gene>
<keyword evidence="8 9" id="KW-0472">Membrane</keyword>
<evidence type="ECO:0000313" key="12">
    <source>
        <dbReference type="Proteomes" id="UP001156702"/>
    </source>
</evidence>
<evidence type="ECO:0000256" key="4">
    <source>
        <dbReference type="ARBA" id="ARBA00022692"/>
    </source>
</evidence>
<protein>
    <submittedName>
        <fullName evidence="11">ABC transporter permease</fullName>
    </submittedName>
</protein>
<evidence type="ECO:0000256" key="8">
    <source>
        <dbReference type="ARBA" id="ARBA00023136"/>
    </source>
</evidence>
<dbReference type="InterPro" id="IPR050366">
    <property type="entry name" value="BP-dependent_transpt_permease"/>
</dbReference>
<keyword evidence="12" id="KW-1185">Reference proteome</keyword>
<comment type="similarity">
    <text evidence="9">Belongs to the binding-protein-dependent transport system permease family.</text>
</comment>
<dbReference type="Gene3D" id="1.10.3720.10">
    <property type="entry name" value="MetI-like"/>
    <property type="match status" value="1"/>
</dbReference>
<comment type="subcellular location">
    <subcellularLocation>
        <location evidence="1 9">Cell membrane</location>
        <topology evidence="1 9">Multi-pass membrane protein</topology>
    </subcellularLocation>
</comment>
<keyword evidence="6" id="KW-0653">Protein transport</keyword>
<keyword evidence="7 9" id="KW-1133">Transmembrane helix</keyword>
<evidence type="ECO:0000256" key="2">
    <source>
        <dbReference type="ARBA" id="ARBA00022448"/>
    </source>
</evidence>
<feature type="transmembrane region" description="Helical" evidence="9">
    <location>
        <begin position="70"/>
        <end position="94"/>
    </location>
</feature>
<evidence type="ECO:0000256" key="6">
    <source>
        <dbReference type="ARBA" id="ARBA00022927"/>
    </source>
</evidence>
<evidence type="ECO:0000256" key="1">
    <source>
        <dbReference type="ARBA" id="ARBA00004651"/>
    </source>
</evidence>
<dbReference type="Proteomes" id="UP001156702">
    <property type="component" value="Unassembled WGS sequence"/>
</dbReference>
<dbReference type="SUPFAM" id="SSF161098">
    <property type="entry name" value="MetI-like"/>
    <property type="match status" value="1"/>
</dbReference>
<dbReference type="RefSeq" id="WP_244767721.1">
    <property type="nucleotide sequence ID" value="NZ_BSOP01000042.1"/>
</dbReference>
<evidence type="ECO:0000259" key="10">
    <source>
        <dbReference type="PROSITE" id="PS50928"/>
    </source>
</evidence>
<dbReference type="InterPro" id="IPR035906">
    <property type="entry name" value="MetI-like_sf"/>
</dbReference>
<evidence type="ECO:0000256" key="5">
    <source>
        <dbReference type="ARBA" id="ARBA00022856"/>
    </source>
</evidence>
<evidence type="ECO:0000313" key="11">
    <source>
        <dbReference type="EMBL" id="GLR53658.1"/>
    </source>
</evidence>
<keyword evidence="5" id="KW-0571">Peptide transport</keyword>
<sequence length="262" mass="27104">MAAVDQRLLWTIGAATAVTIVTIAVIIGRDPLHQDLAVALAPPSMLFPLGTDHLGRDVFARLFHALPRSIGIATSAMAAAVTIGTLVGLAAAVSNRLVDAAMMRLTDLALAFPGLLLAMVLAGLMGGGMLPVLVGIALGQWPQFARMTRSVAAAAMTEAHVEASRLAGLAGWRILLRQVMPRVLIHTASLAALGVGGAVLTISSLGFLGLGLQPPTPEWGAMITELLPYMDVAPVQIAAPCVALFVTVLTCMIAGRRLAEAI</sequence>
<name>A0ABQ5ZS12_9HYPH</name>
<keyword evidence="4 9" id="KW-0812">Transmembrane</keyword>
<dbReference type="Pfam" id="PF00528">
    <property type="entry name" value="BPD_transp_1"/>
    <property type="match status" value="1"/>
</dbReference>
<dbReference type="PANTHER" id="PTHR43386">
    <property type="entry name" value="OLIGOPEPTIDE TRANSPORT SYSTEM PERMEASE PROTEIN APPC"/>
    <property type="match status" value="1"/>
</dbReference>
<dbReference type="PANTHER" id="PTHR43386:SF1">
    <property type="entry name" value="D,D-DIPEPTIDE TRANSPORT SYSTEM PERMEASE PROTEIN DDPC-RELATED"/>
    <property type="match status" value="1"/>
</dbReference>
<dbReference type="InterPro" id="IPR000515">
    <property type="entry name" value="MetI-like"/>
</dbReference>
<organism evidence="11 12">
    <name type="scientific">Shinella yambaruensis</name>
    <dbReference type="NCBI Taxonomy" id="415996"/>
    <lineage>
        <taxon>Bacteria</taxon>
        <taxon>Pseudomonadati</taxon>
        <taxon>Pseudomonadota</taxon>
        <taxon>Alphaproteobacteria</taxon>
        <taxon>Hyphomicrobiales</taxon>
        <taxon>Rhizobiaceae</taxon>
        <taxon>Shinella</taxon>
    </lineage>
</organism>
<evidence type="ECO:0000256" key="3">
    <source>
        <dbReference type="ARBA" id="ARBA00022475"/>
    </source>
</evidence>
<dbReference type="PROSITE" id="PS50928">
    <property type="entry name" value="ABC_TM1"/>
    <property type="match status" value="1"/>
</dbReference>
<dbReference type="CDD" id="cd06261">
    <property type="entry name" value="TM_PBP2"/>
    <property type="match status" value="1"/>
</dbReference>
<feature type="transmembrane region" description="Helical" evidence="9">
    <location>
        <begin position="114"/>
        <end position="139"/>
    </location>
</feature>
<evidence type="ECO:0000256" key="9">
    <source>
        <dbReference type="RuleBase" id="RU363032"/>
    </source>
</evidence>
<feature type="transmembrane region" description="Helical" evidence="9">
    <location>
        <begin position="232"/>
        <end position="255"/>
    </location>
</feature>
<feature type="domain" description="ABC transmembrane type-1" evidence="10">
    <location>
        <begin position="66"/>
        <end position="254"/>
    </location>
</feature>
<proteinExistence type="inferred from homology"/>
<feature type="transmembrane region" description="Helical" evidence="9">
    <location>
        <begin position="6"/>
        <end position="27"/>
    </location>
</feature>
<accession>A0ABQ5ZS12</accession>
<evidence type="ECO:0000256" key="7">
    <source>
        <dbReference type="ARBA" id="ARBA00022989"/>
    </source>
</evidence>
<feature type="transmembrane region" description="Helical" evidence="9">
    <location>
        <begin position="183"/>
        <end position="212"/>
    </location>
</feature>
<dbReference type="EMBL" id="BSOP01000042">
    <property type="protein sequence ID" value="GLR53658.1"/>
    <property type="molecule type" value="Genomic_DNA"/>
</dbReference>
<reference evidence="12" key="1">
    <citation type="journal article" date="2019" name="Int. J. Syst. Evol. Microbiol.">
        <title>The Global Catalogue of Microorganisms (GCM) 10K type strain sequencing project: providing services to taxonomists for standard genome sequencing and annotation.</title>
        <authorList>
            <consortium name="The Broad Institute Genomics Platform"/>
            <consortium name="The Broad Institute Genome Sequencing Center for Infectious Disease"/>
            <person name="Wu L."/>
            <person name="Ma J."/>
        </authorList>
    </citation>
    <scope>NUCLEOTIDE SEQUENCE [LARGE SCALE GENOMIC DNA]</scope>
    <source>
        <strain evidence="12">NBRC 102122</strain>
    </source>
</reference>
<keyword evidence="3" id="KW-1003">Cell membrane</keyword>
<keyword evidence="2 9" id="KW-0813">Transport</keyword>
<comment type="caution">
    <text evidence="11">The sequence shown here is derived from an EMBL/GenBank/DDBJ whole genome shotgun (WGS) entry which is preliminary data.</text>
</comment>